<feature type="compositionally biased region" description="Low complexity" evidence="8">
    <location>
        <begin position="141"/>
        <end position="151"/>
    </location>
</feature>
<keyword evidence="11" id="KW-1185">Reference proteome</keyword>
<comment type="subcellular location">
    <subcellularLocation>
        <location evidence="1">Nucleus</location>
    </subcellularLocation>
</comment>
<feature type="region of interest" description="Disordered" evidence="8">
    <location>
        <begin position="1"/>
        <end position="37"/>
    </location>
</feature>
<dbReference type="Pfam" id="PF04082">
    <property type="entry name" value="Fungal_trans"/>
    <property type="match status" value="1"/>
</dbReference>
<feature type="domain" description="Zn(2)-C6 fungal-type" evidence="9">
    <location>
        <begin position="46"/>
        <end position="75"/>
    </location>
</feature>
<dbReference type="PANTHER" id="PTHR47782">
    <property type="entry name" value="ZN(II)2CYS6 TRANSCRIPTION FACTOR (EUROFUNG)-RELATED"/>
    <property type="match status" value="1"/>
</dbReference>
<dbReference type="GO" id="GO:0006351">
    <property type="term" value="P:DNA-templated transcription"/>
    <property type="evidence" value="ECO:0007669"/>
    <property type="project" value="InterPro"/>
</dbReference>
<evidence type="ECO:0000313" key="11">
    <source>
        <dbReference type="Proteomes" id="UP000275078"/>
    </source>
</evidence>
<keyword evidence="6" id="KW-0804">Transcription</keyword>
<dbReference type="SMART" id="SM00906">
    <property type="entry name" value="Fungal_trans"/>
    <property type="match status" value="1"/>
</dbReference>
<keyword evidence="2" id="KW-0479">Metal-binding</keyword>
<keyword evidence="4" id="KW-0805">Transcription regulation</keyword>
<feature type="region of interest" description="Disordered" evidence="8">
    <location>
        <begin position="108"/>
        <end position="176"/>
    </location>
</feature>
<evidence type="ECO:0000256" key="5">
    <source>
        <dbReference type="ARBA" id="ARBA00023125"/>
    </source>
</evidence>
<feature type="compositionally biased region" description="Low complexity" evidence="8">
    <location>
        <begin position="18"/>
        <end position="37"/>
    </location>
</feature>
<keyword evidence="3" id="KW-0862">Zinc</keyword>
<proteinExistence type="predicted"/>
<dbReference type="EMBL" id="ML119710">
    <property type="protein sequence ID" value="RPA78562.1"/>
    <property type="molecule type" value="Genomic_DNA"/>
</dbReference>
<dbReference type="GO" id="GO:0045944">
    <property type="term" value="P:positive regulation of transcription by RNA polymerase II"/>
    <property type="evidence" value="ECO:0007669"/>
    <property type="project" value="TreeGrafter"/>
</dbReference>
<feature type="region of interest" description="Disordered" evidence="8">
    <location>
        <begin position="695"/>
        <end position="826"/>
    </location>
</feature>
<feature type="compositionally biased region" description="Pro residues" evidence="8">
    <location>
        <begin position="702"/>
        <end position="725"/>
    </location>
</feature>
<dbReference type="GO" id="GO:0008270">
    <property type="term" value="F:zinc ion binding"/>
    <property type="evidence" value="ECO:0007669"/>
    <property type="project" value="InterPro"/>
</dbReference>
<dbReference type="InterPro" id="IPR007219">
    <property type="entry name" value="XnlR_reg_dom"/>
</dbReference>
<dbReference type="CDD" id="cd14723">
    <property type="entry name" value="ZIP_Ppr1"/>
    <property type="match status" value="1"/>
</dbReference>
<organism evidence="10 11">
    <name type="scientific">Ascobolus immersus RN42</name>
    <dbReference type="NCBI Taxonomy" id="1160509"/>
    <lineage>
        <taxon>Eukaryota</taxon>
        <taxon>Fungi</taxon>
        <taxon>Dikarya</taxon>
        <taxon>Ascomycota</taxon>
        <taxon>Pezizomycotina</taxon>
        <taxon>Pezizomycetes</taxon>
        <taxon>Pezizales</taxon>
        <taxon>Ascobolaceae</taxon>
        <taxon>Ascobolus</taxon>
    </lineage>
</organism>
<dbReference type="InterPro" id="IPR052202">
    <property type="entry name" value="Yeast_MetPath_Reg"/>
</dbReference>
<keyword evidence="7" id="KW-0539">Nucleus</keyword>
<dbReference type="InterPro" id="IPR036864">
    <property type="entry name" value="Zn2-C6_fun-type_DNA-bd_sf"/>
</dbReference>
<feature type="compositionally biased region" description="Low complexity" evidence="8">
    <location>
        <begin position="794"/>
        <end position="805"/>
    </location>
</feature>
<evidence type="ECO:0000256" key="3">
    <source>
        <dbReference type="ARBA" id="ARBA00022833"/>
    </source>
</evidence>
<dbReference type="CDD" id="cd00067">
    <property type="entry name" value="GAL4"/>
    <property type="match status" value="1"/>
</dbReference>
<evidence type="ECO:0000256" key="8">
    <source>
        <dbReference type="SAM" id="MobiDB-lite"/>
    </source>
</evidence>
<dbReference type="InterPro" id="IPR001138">
    <property type="entry name" value="Zn2Cys6_DnaBD"/>
</dbReference>
<dbReference type="PANTHER" id="PTHR47782:SF1">
    <property type="entry name" value="PYRIMIDINE PATHWAY REGULATORY PROTEIN 1"/>
    <property type="match status" value="1"/>
</dbReference>
<dbReference type="Proteomes" id="UP000275078">
    <property type="component" value="Unassembled WGS sequence"/>
</dbReference>
<dbReference type="AlphaFoldDB" id="A0A3N4HXH9"/>
<dbReference type="Gene3D" id="4.10.240.10">
    <property type="entry name" value="Zn(2)-C6 fungal-type DNA-binding domain"/>
    <property type="match status" value="1"/>
</dbReference>
<keyword evidence="5" id="KW-0238">DNA-binding</keyword>
<feature type="compositionally biased region" description="Polar residues" evidence="8">
    <location>
        <begin position="767"/>
        <end position="777"/>
    </location>
</feature>
<dbReference type="CDD" id="cd12148">
    <property type="entry name" value="fungal_TF_MHR"/>
    <property type="match status" value="1"/>
</dbReference>
<evidence type="ECO:0000256" key="1">
    <source>
        <dbReference type="ARBA" id="ARBA00004123"/>
    </source>
</evidence>
<dbReference type="Pfam" id="PF00172">
    <property type="entry name" value="Zn_clus"/>
    <property type="match status" value="1"/>
</dbReference>
<feature type="region of interest" description="Disordered" evidence="8">
    <location>
        <begin position="433"/>
        <end position="459"/>
    </location>
</feature>
<evidence type="ECO:0000313" key="10">
    <source>
        <dbReference type="EMBL" id="RPA78562.1"/>
    </source>
</evidence>
<dbReference type="SUPFAM" id="SSF57701">
    <property type="entry name" value="Zn2/Cys6 DNA-binding domain"/>
    <property type="match status" value="1"/>
</dbReference>
<dbReference type="STRING" id="1160509.A0A3N4HXH9"/>
<dbReference type="SMART" id="SM00066">
    <property type="entry name" value="GAL4"/>
    <property type="match status" value="1"/>
</dbReference>
<dbReference type="GO" id="GO:0000981">
    <property type="term" value="F:DNA-binding transcription factor activity, RNA polymerase II-specific"/>
    <property type="evidence" value="ECO:0007669"/>
    <property type="project" value="InterPro"/>
</dbReference>
<accession>A0A3N4HXH9</accession>
<name>A0A3N4HXH9_ASCIM</name>
<protein>
    <recommendedName>
        <fullName evidence="9">Zn(2)-C6 fungal-type domain-containing protein</fullName>
    </recommendedName>
</protein>
<dbReference type="PROSITE" id="PS00463">
    <property type="entry name" value="ZN2_CY6_FUNGAL_1"/>
    <property type="match status" value="1"/>
</dbReference>
<evidence type="ECO:0000256" key="2">
    <source>
        <dbReference type="ARBA" id="ARBA00022723"/>
    </source>
</evidence>
<feature type="compositionally biased region" description="Low complexity" evidence="8">
    <location>
        <begin position="108"/>
        <end position="131"/>
    </location>
</feature>
<evidence type="ECO:0000256" key="7">
    <source>
        <dbReference type="ARBA" id="ARBA00023242"/>
    </source>
</evidence>
<dbReference type="OrthoDB" id="2399539at2759"/>
<dbReference type="GO" id="GO:0043565">
    <property type="term" value="F:sequence-specific DNA binding"/>
    <property type="evidence" value="ECO:0007669"/>
    <property type="project" value="TreeGrafter"/>
</dbReference>
<dbReference type="PROSITE" id="PS50048">
    <property type="entry name" value="ZN2_CY6_FUNGAL_2"/>
    <property type="match status" value="1"/>
</dbReference>
<evidence type="ECO:0000256" key="4">
    <source>
        <dbReference type="ARBA" id="ARBA00023015"/>
    </source>
</evidence>
<feature type="compositionally biased region" description="Basic and acidic residues" evidence="8">
    <location>
        <begin position="163"/>
        <end position="176"/>
    </location>
</feature>
<gene>
    <name evidence="10" type="ORF">BJ508DRAFT_155543</name>
</gene>
<sequence>MPTAPISPRPSSGGGGASSTTGASSSNGTTTTTSAGGTTITRSISACSRCRTRKTKCDQHFPTCGACAKAKVECVGIDAATGREVPRSYVWALEKRVKELEAALGLRGLAGNDGPPTGQQQGQNGVLQQPQEGTPRLPPIQEAAQHQQQQERGMVPMQTTPRMEAEGRSGDRPLHLRPDIENLVSTIGFVSMKGTSQPSYLGQSSGLSFARLMFATVKLSEKASVFGKDIIADQLTTSACASPLPLPTRSEAKALVDIYFQQANPQTPILFRPGYDKFFNAMYERVERSGPSAARPIEIYFLHMVCGIACAMSSQSEGLPERHHATAIKHIDSLFSSTNNRQDGLKGLLLLALYSFMRPTAPGVWYIVGACVRLAVDLGLHQEGCRGNSRFEPLMLDERRRLFWCTYSLDRQICVYLGRPFSIPEESIRTPFPTEAPDSLITSNPEGVPPTTPAASSSRSSKTIANFMFAIRRLQSEMQTVLYQGGELPRRFETLAGWRQDMQRRLSEWEQRVPKSREETNCGYNFAFVELNLHQSRLLLYGLAPASPQPDEQAFLIIEDAAKKIFLAYKKLKSENSINYTWLSCHNLFMAGTSYLCALWHCPAVRGKTDVAEVQQHTETILDILAWMTPRCAAAVGCREVFDKLSRATIERCRVLSGTSPFLGGERGLLPPPHTFSDDPTDRIKRRRVESFSPHYRNVISPNPPPLTSVTLPPPALGAPTPPLLPDISQFSSPAFPAETGYSATNPSPLPPPALGLNQPSPLLHGSLTTHPQQSQTPPLPPIQPFHQHQHRNSTTSLPDLSSPTARTPDPLSMSHPSPPRDDSLSLDNTAKLWELMTEVGGGALWDQAFFAGGSEGSFGSWSWSA</sequence>
<evidence type="ECO:0000256" key="6">
    <source>
        <dbReference type="ARBA" id="ARBA00023163"/>
    </source>
</evidence>
<reference evidence="10 11" key="1">
    <citation type="journal article" date="2018" name="Nat. Ecol. Evol.">
        <title>Pezizomycetes genomes reveal the molecular basis of ectomycorrhizal truffle lifestyle.</title>
        <authorList>
            <person name="Murat C."/>
            <person name="Payen T."/>
            <person name="Noel B."/>
            <person name="Kuo A."/>
            <person name="Morin E."/>
            <person name="Chen J."/>
            <person name="Kohler A."/>
            <person name="Krizsan K."/>
            <person name="Balestrini R."/>
            <person name="Da Silva C."/>
            <person name="Montanini B."/>
            <person name="Hainaut M."/>
            <person name="Levati E."/>
            <person name="Barry K.W."/>
            <person name="Belfiori B."/>
            <person name="Cichocki N."/>
            <person name="Clum A."/>
            <person name="Dockter R.B."/>
            <person name="Fauchery L."/>
            <person name="Guy J."/>
            <person name="Iotti M."/>
            <person name="Le Tacon F."/>
            <person name="Lindquist E.A."/>
            <person name="Lipzen A."/>
            <person name="Malagnac F."/>
            <person name="Mello A."/>
            <person name="Molinier V."/>
            <person name="Miyauchi S."/>
            <person name="Poulain J."/>
            <person name="Riccioni C."/>
            <person name="Rubini A."/>
            <person name="Sitrit Y."/>
            <person name="Splivallo R."/>
            <person name="Traeger S."/>
            <person name="Wang M."/>
            <person name="Zifcakova L."/>
            <person name="Wipf D."/>
            <person name="Zambonelli A."/>
            <person name="Paolocci F."/>
            <person name="Nowrousian M."/>
            <person name="Ottonello S."/>
            <person name="Baldrian P."/>
            <person name="Spatafora J.W."/>
            <person name="Henrissat B."/>
            <person name="Nagy L.G."/>
            <person name="Aury J.M."/>
            <person name="Wincker P."/>
            <person name="Grigoriev I.V."/>
            <person name="Bonfante P."/>
            <person name="Martin F.M."/>
        </authorList>
    </citation>
    <scope>NUCLEOTIDE SEQUENCE [LARGE SCALE GENOMIC DNA]</scope>
    <source>
        <strain evidence="10 11">RN42</strain>
    </source>
</reference>
<evidence type="ECO:0000259" key="9">
    <source>
        <dbReference type="PROSITE" id="PS50048"/>
    </source>
</evidence>
<dbReference type="GO" id="GO:0005634">
    <property type="term" value="C:nucleus"/>
    <property type="evidence" value="ECO:0007669"/>
    <property type="project" value="UniProtKB-SubCell"/>
</dbReference>